<organism evidence="2 3">
    <name type="scientific">Salinibacillus xinjiangensis</name>
    <dbReference type="NCBI Taxonomy" id="1229268"/>
    <lineage>
        <taxon>Bacteria</taxon>
        <taxon>Bacillati</taxon>
        <taxon>Bacillota</taxon>
        <taxon>Bacilli</taxon>
        <taxon>Bacillales</taxon>
        <taxon>Bacillaceae</taxon>
        <taxon>Salinibacillus</taxon>
    </lineage>
</organism>
<accession>A0A6G1X899</accession>
<comment type="caution">
    <text evidence="2">The sequence shown here is derived from an EMBL/GenBank/DDBJ whole genome shotgun (WGS) entry which is preliminary data.</text>
</comment>
<evidence type="ECO:0000313" key="3">
    <source>
        <dbReference type="Proteomes" id="UP000480185"/>
    </source>
</evidence>
<dbReference type="Pfam" id="PF00903">
    <property type="entry name" value="Glyoxalase"/>
    <property type="match status" value="1"/>
</dbReference>
<dbReference type="InterPro" id="IPR004360">
    <property type="entry name" value="Glyas_Fos-R_dOase_dom"/>
</dbReference>
<dbReference type="Gene3D" id="3.10.180.10">
    <property type="entry name" value="2,3-Dihydroxybiphenyl 1,2-Dioxygenase, domain 1"/>
    <property type="match status" value="1"/>
</dbReference>
<keyword evidence="3" id="KW-1185">Reference proteome</keyword>
<dbReference type="PROSITE" id="PS51819">
    <property type="entry name" value="VOC"/>
    <property type="match status" value="1"/>
</dbReference>
<name>A0A6G1X899_9BACI</name>
<dbReference type="RefSeq" id="WP_153729123.1">
    <property type="nucleotide sequence ID" value="NZ_WJNH01000008.1"/>
</dbReference>
<dbReference type="CDD" id="cd06587">
    <property type="entry name" value="VOC"/>
    <property type="match status" value="1"/>
</dbReference>
<dbReference type="InterPro" id="IPR029068">
    <property type="entry name" value="Glyas_Bleomycin-R_OHBP_Dase"/>
</dbReference>
<dbReference type="SUPFAM" id="SSF54593">
    <property type="entry name" value="Glyoxalase/Bleomycin resistance protein/Dihydroxybiphenyl dioxygenase"/>
    <property type="match status" value="1"/>
</dbReference>
<dbReference type="AlphaFoldDB" id="A0A6G1X899"/>
<reference evidence="2 3" key="1">
    <citation type="submission" date="2019-11" db="EMBL/GenBank/DDBJ databases">
        <authorList>
            <person name="Li J."/>
        </authorList>
    </citation>
    <scope>NUCLEOTIDE SEQUENCE [LARGE SCALE GENOMIC DNA]</scope>
    <source>
        <strain evidence="2 3">J4</strain>
    </source>
</reference>
<protein>
    <submittedName>
        <fullName evidence="2">VOC family protein</fullName>
    </submittedName>
</protein>
<gene>
    <name evidence="2" type="ORF">GH754_13095</name>
</gene>
<proteinExistence type="predicted"/>
<dbReference type="EMBL" id="WJNH01000008">
    <property type="protein sequence ID" value="MRG87231.1"/>
    <property type="molecule type" value="Genomic_DNA"/>
</dbReference>
<dbReference type="OrthoDB" id="2354281at2"/>
<evidence type="ECO:0000313" key="2">
    <source>
        <dbReference type="EMBL" id="MRG87231.1"/>
    </source>
</evidence>
<dbReference type="InterPro" id="IPR037523">
    <property type="entry name" value="VOC_core"/>
</dbReference>
<feature type="domain" description="VOC" evidence="1">
    <location>
        <begin position="6"/>
        <end position="123"/>
    </location>
</feature>
<sequence>MSHLKQEVHAVFVHVTDLKKSAEWYSKLLELHFKEEEVQSPVYNMPLKSGAYMTLDDHAFDPSFEFTPSRHPAFNFMTSDLKAAYDWIKQEGIPVVRDIETHGNFGWIHIMDPDENVLMICGDVA</sequence>
<dbReference type="Proteomes" id="UP000480185">
    <property type="component" value="Unassembled WGS sequence"/>
</dbReference>
<evidence type="ECO:0000259" key="1">
    <source>
        <dbReference type="PROSITE" id="PS51819"/>
    </source>
</evidence>